<dbReference type="Proteomes" id="UP001060085">
    <property type="component" value="Linkage Group LG03"/>
</dbReference>
<gene>
    <name evidence="1" type="ORF">M9H77_12989</name>
</gene>
<proteinExistence type="predicted"/>
<keyword evidence="2" id="KW-1185">Reference proteome</keyword>
<sequence length="181" mass="21493">MQQVIEGLEQQISCLAKDVGDLKRDEEAIFEQSSIRNLGGHSTHNNQWGYGNFSPYDRSYEHNSYDCYGNKRKSSKNEVRNGGNYVKTDERFHKKRGNVERYYDNYDHYEHSYCIKNMYNEYNDSFNHGRYSCGRSSQTLRTILCALSYNNLKLPFLWAFFILMLMKHGREKWNLCSIPMM</sequence>
<dbReference type="EMBL" id="CM044703">
    <property type="protein sequence ID" value="KAI5672625.1"/>
    <property type="molecule type" value="Genomic_DNA"/>
</dbReference>
<name>A0ACC0BJ08_CATRO</name>
<evidence type="ECO:0000313" key="1">
    <source>
        <dbReference type="EMBL" id="KAI5672625.1"/>
    </source>
</evidence>
<accession>A0ACC0BJ08</accession>
<organism evidence="1 2">
    <name type="scientific">Catharanthus roseus</name>
    <name type="common">Madagascar periwinkle</name>
    <name type="synonym">Vinca rosea</name>
    <dbReference type="NCBI Taxonomy" id="4058"/>
    <lineage>
        <taxon>Eukaryota</taxon>
        <taxon>Viridiplantae</taxon>
        <taxon>Streptophyta</taxon>
        <taxon>Embryophyta</taxon>
        <taxon>Tracheophyta</taxon>
        <taxon>Spermatophyta</taxon>
        <taxon>Magnoliopsida</taxon>
        <taxon>eudicotyledons</taxon>
        <taxon>Gunneridae</taxon>
        <taxon>Pentapetalae</taxon>
        <taxon>asterids</taxon>
        <taxon>lamiids</taxon>
        <taxon>Gentianales</taxon>
        <taxon>Apocynaceae</taxon>
        <taxon>Rauvolfioideae</taxon>
        <taxon>Vinceae</taxon>
        <taxon>Catharanthinae</taxon>
        <taxon>Catharanthus</taxon>
    </lineage>
</organism>
<evidence type="ECO:0000313" key="2">
    <source>
        <dbReference type="Proteomes" id="UP001060085"/>
    </source>
</evidence>
<reference evidence="2" key="1">
    <citation type="journal article" date="2023" name="Nat. Plants">
        <title>Single-cell RNA sequencing provides a high-resolution roadmap for understanding the multicellular compartmentation of specialized metabolism.</title>
        <authorList>
            <person name="Sun S."/>
            <person name="Shen X."/>
            <person name="Li Y."/>
            <person name="Li Y."/>
            <person name="Wang S."/>
            <person name="Li R."/>
            <person name="Zhang H."/>
            <person name="Shen G."/>
            <person name="Guo B."/>
            <person name="Wei J."/>
            <person name="Xu J."/>
            <person name="St-Pierre B."/>
            <person name="Chen S."/>
            <person name="Sun C."/>
        </authorList>
    </citation>
    <scope>NUCLEOTIDE SEQUENCE [LARGE SCALE GENOMIC DNA]</scope>
</reference>
<comment type="caution">
    <text evidence="1">The sequence shown here is derived from an EMBL/GenBank/DDBJ whole genome shotgun (WGS) entry which is preliminary data.</text>
</comment>
<protein>
    <submittedName>
        <fullName evidence="1">Uncharacterized protein</fullName>
    </submittedName>
</protein>